<evidence type="ECO:0000256" key="1">
    <source>
        <dbReference type="SAM" id="Phobius"/>
    </source>
</evidence>
<feature type="transmembrane region" description="Helical" evidence="1">
    <location>
        <begin position="150"/>
        <end position="170"/>
    </location>
</feature>
<dbReference type="KEGG" id="plig:NAG76_06055"/>
<dbReference type="Proteomes" id="UP001056756">
    <property type="component" value="Chromosome"/>
</dbReference>
<dbReference type="EMBL" id="CP097899">
    <property type="protein sequence ID" value="URN95807.1"/>
    <property type="molecule type" value="Genomic_DNA"/>
</dbReference>
<feature type="transmembrane region" description="Helical" evidence="1">
    <location>
        <begin position="177"/>
        <end position="196"/>
    </location>
</feature>
<reference evidence="2" key="1">
    <citation type="submission" date="2022-05" db="EMBL/GenBank/DDBJ databases">
        <title>Novel bacterial taxa in a minimal lignocellulolytic consortium and its capacity to transform plastics disclosed by genome-resolved metagenomics.</title>
        <authorList>
            <person name="Rodriguez C.A.D."/>
            <person name="Diaz-Garcia L."/>
            <person name="Herrera K."/>
            <person name="Tarazona N.A."/>
            <person name="Sproer C."/>
            <person name="Overmann J."/>
            <person name="Jimenez D.J."/>
        </authorList>
    </citation>
    <scope>NUCLEOTIDE SEQUENCE</scope>
    <source>
        <strain evidence="2">MAG5</strain>
    </source>
</reference>
<keyword evidence="1" id="KW-1133">Transmembrane helix</keyword>
<protein>
    <submittedName>
        <fullName evidence="2">ABC transporter permease</fullName>
    </submittedName>
</protein>
<organism evidence="2 3">
    <name type="scientific">Candidatus Pristimantibacillus lignocellulolyticus</name>
    <dbReference type="NCBI Taxonomy" id="2994561"/>
    <lineage>
        <taxon>Bacteria</taxon>
        <taxon>Bacillati</taxon>
        <taxon>Bacillota</taxon>
        <taxon>Bacilli</taxon>
        <taxon>Bacillales</taxon>
        <taxon>Paenibacillaceae</taxon>
        <taxon>Candidatus Pristimantibacillus</taxon>
    </lineage>
</organism>
<keyword evidence="1" id="KW-0472">Membrane</keyword>
<gene>
    <name evidence="2" type="ORF">NAG76_06055</name>
</gene>
<evidence type="ECO:0000313" key="3">
    <source>
        <dbReference type="Proteomes" id="UP001056756"/>
    </source>
</evidence>
<sequence>MFHLIKLELKKGRFNSYLWGSMIAYGVITGFLILLYFVEGKAQVDPMFQSYPEMLQVIDIMIRATFIIYSSVLLSKLIISEFKDKTMALLFTYPISRKKLIFAKLSIVFVWVFANVIIANLIIDALFIAINSGYGYVSDTLTSEILVQHAIHVVMQAFGAAGMSLLPLAFGMRKKSVPATIVSSILIVSIVCSNNMGFSLSSIIAIPLSLAAIGILLSYLSFRNIDRVDVS</sequence>
<accession>A0A9J6ZIF6</accession>
<dbReference type="Pfam" id="PF12730">
    <property type="entry name" value="ABC2_membrane_4"/>
    <property type="match status" value="1"/>
</dbReference>
<feature type="transmembrane region" description="Helical" evidence="1">
    <location>
        <begin position="58"/>
        <end position="79"/>
    </location>
</feature>
<dbReference type="AlphaFoldDB" id="A0A9J6ZIF6"/>
<feature type="transmembrane region" description="Helical" evidence="1">
    <location>
        <begin position="202"/>
        <end position="222"/>
    </location>
</feature>
<evidence type="ECO:0000313" key="2">
    <source>
        <dbReference type="EMBL" id="URN95807.1"/>
    </source>
</evidence>
<feature type="transmembrane region" description="Helical" evidence="1">
    <location>
        <begin position="100"/>
        <end position="130"/>
    </location>
</feature>
<proteinExistence type="predicted"/>
<keyword evidence="1" id="KW-0812">Transmembrane</keyword>
<name>A0A9J6ZIF6_9BACL</name>
<feature type="transmembrane region" description="Helical" evidence="1">
    <location>
        <begin position="16"/>
        <end position="38"/>
    </location>
</feature>